<gene>
    <name evidence="1" type="ORF">C7K55_02130</name>
</gene>
<evidence type="ECO:0000313" key="1">
    <source>
        <dbReference type="EMBL" id="PSJ06807.1"/>
    </source>
</evidence>
<keyword evidence="2" id="KW-1185">Reference proteome</keyword>
<name>A0A2P7N022_9CYAN</name>
<dbReference type="EMBL" id="PXXO01000002">
    <property type="protein sequence ID" value="PSJ06807.1"/>
    <property type="molecule type" value="Genomic_DNA"/>
</dbReference>
<evidence type="ECO:0000313" key="2">
    <source>
        <dbReference type="Proteomes" id="UP000243002"/>
    </source>
</evidence>
<protein>
    <submittedName>
        <fullName evidence="1">DUF4090 domain-containing protein</fullName>
    </submittedName>
</protein>
<dbReference type="InterPro" id="IPR025149">
    <property type="entry name" value="DUF4090"/>
</dbReference>
<comment type="caution">
    <text evidence="1">The sequence shown here is derived from an EMBL/GenBank/DDBJ whole genome shotgun (WGS) entry which is preliminary data.</text>
</comment>
<dbReference type="OrthoDB" id="426046at2"/>
<dbReference type="Pfam" id="PF13319">
    <property type="entry name" value="DUF4090"/>
    <property type="match status" value="1"/>
</dbReference>
<organism evidence="1 2">
    <name type="scientific">Cyanobium usitatum str. Tous</name>
    <dbReference type="NCBI Taxonomy" id="2116684"/>
    <lineage>
        <taxon>Bacteria</taxon>
        <taxon>Bacillati</taxon>
        <taxon>Cyanobacteriota</taxon>
        <taxon>Cyanophyceae</taxon>
        <taxon>Synechococcales</taxon>
        <taxon>Prochlorococcaceae</taxon>
        <taxon>Cyanobium</taxon>
    </lineage>
</organism>
<reference evidence="1 2" key="1">
    <citation type="journal article" date="2018" name="Environ. Microbiol.">
        <title>Ecological and genomic features of two widespread freshwater picocyanobacteria.</title>
        <authorList>
            <person name="Cabello-Yeves P.J."/>
            <person name="Picazo A."/>
            <person name="Camacho A."/>
            <person name="Callieri C."/>
            <person name="Rosselli R."/>
            <person name="Roda-Garcia J.J."/>
            <person name="Coutinho F.H."/>
            <person name="Rodriguez-Valera F."/>
        </authorList>
    </citation>
    <scope>NUCLEOTIDE SEQUENCE [LARGE SCALE GENOMIC DNA]</scope>
    <source>
        <strain evidence="1 2">Tous</strain>
    </source>
</reference>
<sequence>MAIAGPGGVDAAIASGIDLDGTPIPAEMIALYTEVMDLESQRARSGVKKSMRNRIVKTGSKHFDQASLDARLKAAGWDGLKAKEIAFFYS</sequence>
<proteinExistence type="predicted"/>
<dbReference type="Proteomes" id="UP000243002">
    <property type="component" value="Unassembled WGS sequence"/>
</dbReference>
<dbReference type="RefSeq" id="WP_106501777.1">
    <property type="nucleotide sequence ID" value="NZ_PXXO01000002.1"/>
</dbReference>
<dbReference type="AlphaFoldDB" id="A0A2P7N022"/>
<accession>A0A2P7N022</accession>